<name>A0A1I7WDT7_HETBA</name>
<organism evidence="1 2">
    <name type="scientific">Heterorhabditis bacteriophora</name>
    <name type="common">Entomopathogenic nematode worm</name>
    <dbReference type="NCBI Taxonomy" id="37862"/>
    <lineage>
        <taxon>Eukaryota</taxon>
        <taxon>Metazoa</taxon>
        <taxon>Ecdysozoa</taxon>
        <taxon>Nematoda</taxon>
        <taxon>Chromadorea</taxon>
        <taxon>Rhabditida</taxon>
        <taxon>Rhabditina</taxon>
        <taxon>Rhabditomorpha</taxon>
        <taxon>Strongyloidea</taxon>
        <taxon>Heterorhabditidae</taxon>
        <taxon>Heterorhabditis</taxon>
    </lineage>
</organism>
<evidence type="ECO:0000313" key="2">
    <source>
        <dbReference type="WBParaSite" id="Hba_03066"/>
    </source>
</evidence>
<proteinExistence type="predicted"/>
<evidence type="ECO:0000313" key="1">
    <source>
        <dbReference type="Proteomes" id="UP000095283"/>
    </source>
</evidence>
<reference evidence="2" key="1">
    <citation type="submission" date="2016-11" db="UniProtKB">
        <authorList>
            <consortium name="WormBaseParasite"/>
        </authorList>
    </citation>
    <scope>IDENTIFICATION</scope>
</reference>
<dbReference type="AlphaFoldDB" id="A0A1I7WDT7"/>
<keyword evidence="1" id="KW-1185">Reference proteome</keyword>
<dbReference type="WBParaSite" id="Hba_03066">
    <property type="protein sequence ID" value="Hba_03066"/>
    <property type="gene ID" value="Hba_03066"/>
</dbReference>
<sequence length="121" mass="14617">MTIFLIHFNKVIVKKIFSKNNFRCHRNFYSEILAKMQFSCLKWQKVLEIFILSNAELDDKFDFKKLICKSELPNFLDKKYERLLKFGGKLEIDNKTNVNQTADFIICVLVLLREYYRYSRT</sequence>
<accession>A0A1I7WDT7</accession>
<protein>
    <submittedName>
        <fullName evidence="2">Uncharacterized protein</fullName>
    </submittedName>
</protein>
<dbReference type="Proteomes" id="UP000095283">
    <property type="component" value="Unplaced"/>
</dbReference>